<dbReference type="PROSITE" id="PS01071">
    <property type="entry name" value="GRPE"/>
    <property type="match status" value="1"/>
</dbReference>
<comment type="subcellular location">
    <subcellularLocation>
        <location evidence="3">Cytoplasm</location>
    </subcellularLocation>
</comment>
<dbReference type="Gene3D" id="2.30.22.10">
    <property type="entry name" value="Head domain of nucleotide exchange factor GrpE"/>
    <property type="match status" value="1"/>
</dbReference>
<organism evidence="7 8">
    <name type="scientific">Eubacterium album</name>
    <dbReference type="NCBI Taxonomy" id="2978477"/>
    <lineage>
        <taxon>Bacteria</taxon>
        <taxon>Bacillati</taxon>
        <taxon>Bacillota</taxon>
        <taxon>Clostridia</taxon>
        <taxon>Eubacteriales</taxon>
        <taxon>Eubacteriaceae</taxon>
        <taxon>Eubacterium</taxon>
    </lineage>
</organism>
<evidence type="ECO:0000313" key="8">
    <source>
        <dbReference type="Proteomes" id="UP001431199"/>
    </source>
</evidence>
<dbReference type="NCBIfam" id="NF010738">
    <property type="entry name" value="PRK14140.1"/>
    <property type="match status" value="1"/>
</dbReference>
<feature type="region of interest" description="Disordered" evidence="6">
    <location>
        <begin position="1"/>
        <end position="75"/>
    </location>
</feature>
<evidence type="ECO:0000256" key="1">
    <source>
        <dbReference type="ARBA" id="ARBA00009054"/>
    </source>
</evidence>
<feature type="compositionally biased region" description="Basic and acidic residues" evidence="6">
    <location>
        <begin position="32"/>
        <end position="59"/>
    </location>
</feature>
<comment type="subunit">
    <text evidence="3">Homodimer.</text>
</comment>
<feature type="compositionally biased region" description="Basic and acidic residues" evidence="6">
    <location>
        <begin position="1"/>
        <end position="17"/>
    </location>
</feature>
<keyword evidence="3" id="KW-0963">Cytoplasm</keyword>
<proteinExistence type="inferred from homology"/>
<accession>A0ABT2M1S4</accession>
<dbReference type="InterPro" id="IPR013805">
    <property type="entry name" value="GrpE_CC"/>
</dbReference>
<dbReference type="RefSeq" id="WP_022089239.1">
    <property type="nucleotide sequence ID" value="NZ_JAODBU010000004.1"/>
</dbReference>
<evidence type="ECO:0000256" key="6">
    <source>
        <dbReference type="SAM" id="MobiDB-lite"/>
    </source>
</evidence>
<dbReference type="Gene3D" id="3.90.20.20">
    <property type="match status" value="1"/>
</dbReference>
<name>A0ABT2M1S4_9FIRM</name>
<evidence type="ECO:0000256" key="5">
    <source>
        <dbReference type="RuleBase" id="RU004478"/>
    </source>
</evidence>
<evidence type="ECO:0000256" key="4">
    <source>
        <dbReference type="RuleBase" id="RU000639"/>
    </source>
</evidence>
<dbReference type="PANTHER" id="PTHR21237">
    <property type="entry name" value="GRPE PROTEIN"/>
    <property type="match status" value="1"/>
</dbReference>
<evidence type="ECO:0000256" key="2">
    <source>
        <dbReference type="ARBA" id="ARBA00023186"/>
    </source>
</evidence>
<dbReference type="HAMAP" id="MF_01151">
    <property type="entry name" value="GrpE"/>
    <property type="match status" value="1"/>
</dbReference>
<dbReference type="Pfam" id="PF01025">
    <property type="entry name" value="GrpE"/>
    <property type="match status" value="1"/>
</dbReference>
<reference evidence="7" key="1">
    <citation type="submission" date="2022-09" db="EMBL/GenBank/DDBJ databases">
        <title>Eubacterium sp. LFL-14 isolated from human feces.</title>
        <authorList>
            <person name="Liu F."/>
        </authorList>
    </citation>
    <scope>NUCLEOTIDE SEQUENCE</scope>
    <source>
        <strain evidence="7">LFL-14</strain>
    </source>
</reference>
<keyword evidence="2 3" id="KW-0143">Chaperone</keyword>
<comment type="function">
    <text evidence="3 4">Participates actively in the response to hyperosmotic and heat shock by preventing the aggregation of stress-denatured proteins, in association with DnaK and GrpE. It is the nucleotide exchange factor for DnaK and may function as a thermosensor. Unfolded proteins bind initially to DnaJ; upon interaction with the DnaJ-bound protein, DnaK hydrolyzes its bound ATP, resulting in the formation of a stable complex. GrpE releases ADP from DnaK; ATP binding to DnaK triggers the release of the substrate protein, thus completing the reaction cycle. Several rounds of ATP-dependent interactions between DnaJ, DnaK and GrpE are required for fully efficient folding.</text>
</comment>
<feature type="compositionally biased region" description="Acidic residues" evidence="6">
    <location>
        <begin position="18"/>
        <end position="31"/>
    </location>
</feature>
<dbReference type="PANTHER" id="PTHR21237:SF23">
    <property type="entry name" value="GRPE PROTEIN HOMOLOG, MITOCHONDRIAL"/>
    <property type="match status" value="1"/>
</dbReference>
<feature type="compositionally biased region" description="Basic and acidic residues" evidence="6">
    <location>
        <begin position="66"/>
        <end position="75"/>
    </location>
</feature>
<comment type="similarity">
    <text evidence="1 3 5">Belongs to the GrpE family.</text>
</comment>
<dbReference type="CDD" id="cd00446">
    <property type="entry name" value="GrpE"/>
    <property type="match status" value="1"/>
</dbReference>
<gene>
    <name evidence="3 7" type="primary">grpE</name>
    <name evidence="7" type="ORF">N5B56_05780</name>
</gene>
<sequence>MEKNINDMPEEEKVEKSETEEETVEDTNETVETEKETTEDTKEDKDKKEAEDKNSSDKKEKKKIFGKKDKKDQQIEELTDKHQRLMAEFQNYRNRSEKEKSAMFEVGARSIIEKLLPIVDNFERGIAALSEEEQKSPTGQGMNLIYKQLMTAFEEMGVTVIEAKGQQFDPELHNAVMHEDNDELEENVVVEEFQKGYKYRDSVIRHSMVKVAN</sequence>
<evidence type="ECO:0000256" key="3">
    <source>
        <dbReference type="HAMAP-Rule" id="MF_01151"/>
    </source>
</evidence>
<dbReference type="InterPro" id="IPR009012">
    <property type="entry name" value="GrpE_head"/>
</dbReference>
<keyword evidence="8" id="KW-1185">Reference proteome</keyword>
<dbReference type="EMBL" id="JAODBU010000004">
    <property type="protein sequence ID" value="MCT7398597.1"/>
    <property type="molecule type" value="Genomic_DNA"/>
</dbReference>
<keyword evidence="3 4" id="KW-0346">Stress response</keyword>
<dbReference type="Proteomes" id="UP001431199">
    <property type="component" value="Unassembled WGS sequence"/>
</dbReference>
<dbReference type="PRINTS" id="PR00773">
    <property type="entry name" value="GRPEPROTEIN"/>
</dbReference>
<dbReference type="SUPFAM" id="SSF58014">
    <property type="entry name" value="Coiled-coil domain of nucleotide exchange factor GrpE"/>
    <property type="match status" value="1"/>
</dbReference>
<dbReference type="SUPFAM" id="SSF51064">
    <property type="entry name" value="Head domain of nucleotide exchange factor GrpE"/>
    <property type="match status" value="1"/>
</dbReference>
<protein>
    <recommendedName>
        <fullName evidence="3 4">Protein GrpE</fullName>
    </recommendedName>
    <alternativeName>
        <fullName evidence="3">HSP-70 cofactor</fullName>
    </alternativeName>
</protein>
<comment type="caution">
    <text evidence="7">The sequence shown here is derived from an EMBL/GenBank/DDBJ whole genome shotgun (WGS) entry which is preliminary data.</text>
</comment>
<dbReference type="InterPro" id="IPR000740">
    <property type="entry name" value="GrpE"/>
</dbReference>
<evidence type="ECO:0000313" key="7">
    <source>
        <dbReference type="EMBL" id="MCT7398597.1"/>
    </source>
</evidence>